<organism evidence="1 2">
    <name type="scientific">Gigaspora margarita</name>
    <dbReference type="NCBI Taxonomy" id="4874"/>
    <lineage>
        <taxon>Eukaryota</taxon>
        <taxon>Fungi</taxon>
        <taxon>Fungi incertae sedis</taxon>
        <taxon>Mucoromycota</taxon>
        <taxon>Glomeromycotina</taxon>
        <taxon>Glomeromycetes</taxon>
        <taxon>Diversisporales</taxon>
        <taxon>Gigasporaceae</taxon>
        <taxon>Gigaspora</taxon>
    </lineage>
</organism>
<keyword evidence="2" id="KW-1185">Reference proteome</keyword>
<name>A0A8H4B0N9_GIGMA</name>
<evidence type="ECO:0000313" key="1">
    <source>
        <dbReference type="EMBL" id="KAF0550860.1"/>
    </source>
</evidence>
<reference evidence="1 2" key="1">
    <citation type="journal article" date="2019" name="Environ. Microbiol.">
        <title>At the nexus of three kingdoms: the genome of the mycorrhizal fungus Gigaspora margarita provides insights into plant, endobacterial and fungal interactions.</title>
        <authorList>
            <person name="Venice F."/>
            <person name="Ghignone S."/>
            <person name="Salvioli di Fossalunga A."/>
            <person name="Amselem J."/>
            <person name="Novero M."/>
            <person name="Xianan X."/>
            <person name="Sedzielewska Toro K."/>
            <person name="Morin E."/>
            <person name="Lipzen A."/>
            <person name="Grigoriev I.V."/>
            <person name="Henrissat B."/>
            <person name="Martin F.M."/>
            <person name="Bonfante P."/>
        </authorList>
    </citation>
    <scope>NUCLEOTIDE SEQUENCE [LARGE SCALE GENOMIC DNA]</scope>
    <source>
        <strain evidence="1 2">BEG34</strain>
    </source>
</reference>
<sequence length="118" mass="13943">MSLTTLVEYLGYFTTTKPEDWKEIGFLLWLDKNENLFKESRSLLGRKFNWHNQFLKALEDLNLHCKSFLCKFKNTLTAEEQIYAKRAISKSASLRKQLVKIPKNVSEWWAGQELVQEV</sequence>
<dbReference type="Proteomes" id="UP000439903">
    <property type="component" value="Unassembled WGS sequence"/>
</dbReference>
<evidence type="ECO:0000313" key="2">
    <source>
        <dbReference type="Proteomes" id="UP000439903"/>
    </source>
</evidence>
<accession>A0A8H4B0N9</accession>
<gene>
    <name evidence="1" type="ORF">F8M41_023854</name>
</gene>
<dbReference type="AlphaFoldDB" id="A0A8H4B0N9"/>
<protein>
    <submittedName>
        <fullName evidence="1">Uncharacterized protein</fullName>
    </submittedName>
</protein>
<dbReference type="OrthoDB" id="10459602at2759"/>
<dbReference type="EMBL" id="WTPW01000080">
    <property type="protein sequence ID" value="KAF0550860.1"/>
    <property type="molecule type" value="Genomic_DNA"/>
</dbReference>
<proteinExistence type="predicted"/>
<comment type="caution">
    <text evidence="1">The sequence shown here is derived from an EMBL/GenBank/DDBJ whole genome shotgun (WGS) entry which is preliminary data.</text>
</comment>